<dbReference type="OrthoDB" id="10068367at2759"/>
<protein>
    <submittedName>
        <fullName evidence="3">Uncharacterized protein</fullName>
    </submittedName>
</protein>
<dbReference type="Proteomes" id="UP000494165">
    <property type="component" value="Unassembled WGS sequence"/>
</dbReference>
<keyword evidence="1" id="KW-0812">Transmembrane</keyword>
<accession>A0A8S1CAV8</accession>
<evidence type="ECO:0000256" key="1">
    <source>
        <dbReference type="SAM" id="Phobius"/>
    </source>
</evidence>
<keyword evidence="1" id="KW-0472">Membrane</keyword>
<sequence>MAPSHAVLIALLALCALANSSNLSANSTALIDSCNSSTDASSGQQCSIEPVQEFEFMGEIINLAVFDDTFQKTIGEGKLPTNDQKGKLESQGIYLALIVTGVFLVLTICGCFYCMCNRREPTECTCPCFIV</sequence>
<comment type="caution">
    <text evidence="3">The sequence shown here is derived from an EMBL/GenBank/DDBJ whole genome shotgun (WGS) entry which is preliminary data.</text>
</comment>
<keyword evidence="2" id="KW-0732">Signal</keyword>
<evidence type="ECO:0000256" key="2">
    <source>
        <dbReference type="SAM" id="SignalP"/>
    </source>
</evidence>
<keyword evidence="1" id="KW-1133">Transmembrane helix</keyword>
<evidence type="ECO:0000313" key="4">
    <source>
        <dbReference type="Proteomes" id="UP000494165"/>
    </source>
</evidence>
<gene>
    <name evidence="3" type="ORF">CLODIP_2_CD00133</name>
</gene>
<name>A0A8S1CAV8_9INSE</name>
<keyword evidence="4" id="KW-1185">Reference proteome</keyword>
<feature type="signal peptide" evidence="2">
    <location>
        <begin position="1"/>
        <end position="20"/>
    </location>
</feature>
<evidence type="ECO:0000313" key="3">
    <source>
        <dbReference type="EMBL" id="CAB3366526.1"/>
    </source>
</evidence>
<dbReference type="EMBL" id="CADEPI010000025">
    <property type="protein sequence ID" value="CAB3366526.1"/>
    <property type="molecule type" value="Genomic_DNA"/>
</dbReference>
<proteinExistence type="predicted"/>
<feature type="chain" id="PRO_5035856051" evidence="2">
    <location>
        <begin position="21"/>
        <end position="131"/>
    </location>
</feature>
<reference evidence="3 4" key="1">
    <citation type="submission" date="2020-04" db="EMBL/GenBank/DDBJ databases">
        <authorList>
            <person name="Alioto T."/>
            <person name="Alioto T."/>
            <person name="Gomez Garrido J."/>
        </authorList>
    </citation>
    <scope>NUCLEOTIDE SEQUENCE [LARGE SCALE GENOMIC DNA]</scope>
</reference>
<feature type="transmembrane region" description="Helical" evidence="1">
    <location>
        <begin position="93"/>
        <end position="115"/>
    </location>
</feature>
<organism evidence="3 4">
    <name type="scientific">Cloeon dipterum</name>
    <dbReference type="NCBI Taxonomy" id="197152"/>
    <lineage>
        <taxon>Eukaryota</taxon>
        <taxon>Metazoa</taxon>
        <taxon>Ecdysozoa</taxon>
        <taxon>Arthropoda</taxon>
        <taxon>Hexapoda</taxon>
        <taxon>Insecta</taxon>
        <taxon>Pterygota</taxon>
        <taxon>Palaeoptera</taxon>
        <taxon>Ephemeroptera</taxon>
        <taxon>Pisciforma</taxon>
        <taxon>Baetidae</taxon>
        <taxon>Cloeon</taxon>
    </lineage>
</organism>
<dbReference type="AlphaFoldDB" id="A0A8S1CAV8"/>